<name>A0A1G2GSI6_9BACT</name>
<dbReference type="SUPFAM" id="SSF56059">
    <property type="entry name" value="Glutathione synthetase ATP-binding domain-like"/>
    <property type="match status" value="1"/>
</dbReference>
<evidence type="ECO:0000259" key="5">
    <source>
        <dbReference type="PROSITE" id="PS50975"/>
    </source>
</evidence>
<dbReference type="Gene3D" id="3.40.50.20">
    <property type="match status" value="1"/>
</dbReference>
<dbReference type="Pfam" id="PF18603">
    <property type="entry name" value="LAL_C2"/>
    <property type="match status" value="1"/>
</dbReference>
<comment type="caution">
    <text evidence="6">The sequence shown here is derived from an EMBL/GenBank/DDBJ whole genome shotgun (WGS) entry which is preliminary data.</text>
</comment>
<evidence type="ECO:0000313" key="6">
    <source>
        <dbReference type="EMBL" id="OGZ53172.1"/>
    </source>
</evidence>
<keyword evidence="2 4" id="KW-0547">Nucleotide-binding</keyword>
<dbReference type="PANTHER" id="PTHR43585">
    <property type="entry name" value="FUMIPYRROLE BIOSYNTHESIS PROTEIN C"/>
    <property type="match status" value="1"/>
</dbReference>
<dbReference type="PROSITE" id="PS50975">
    <property type="entry name" value="ATP_GRASP"/>
    <property type="match status" value="1"/>
</dbReference>
<evidence type="ECO:0000256" key="3">
    <source>
        <dbReference type="ARBA" id="ARBA00022840"/>
    </source>
</evidence>
<dbReference type="EMBL" id="MHNW01000028">
    <property type="protein sequence ID" value="OGZ53172.1"/>
    <property type="molecule type" value="Genomic_DNA"/>
</dbReference>
<evidence type="ECO:0000256" key="2">
    <source>
        <dbReference type="ARBA" id="ARBA00022741"/>
    </source>
</evidence>
<dbReference type="PANTHER" id="PTHR43585:SF2">
    <property type="entry name" value="ATP-GRASP ENZYME FSQD"/>
    <property type="match status" value="1"/>
</dbReference>
<dbReference type="GO" id="GO:0046872">
    <property type="term" value="F:metal ion binding"/>
    <property type="evidence" value="ECO:0007669"/>
    <property type="project" value="InterPro"/>
</dbReference>
<dbReference type="Pfam" id="PF13535">
    <property type="entry name" value="ATP-grasp_4"/>
    <property type="match status" value="1"/>
</dbReference>
<reference evidence="6 7" key="1">
    <citation type="journal article" date="2016" name="Nat. Commun.">
        <title>Thousands of microbial genomes shed light on interconnected biogeochemical processes in an aquifer system.</title>
        <authorList>
            <person name="Anantharaman K."/>
            <person name="Brown C.T."/>
            <person name="Hug L.A."/>
            <person name="Sharon I."/>
            <person name="Castelle C.J."/>
            <person name="Probst A.J."/>
            <person name="Thomas B.C."/>
            <person name="Singh A."/>
            <person name="Wilkins M.J."/>
            <person name="Karaoz U."/>
            <person name="Brodie E.L."/>
            <person name="Williams K.H."/>
            <person name="Hubbard S.S."/>
            <person name="Banfield J.F."/>
        </authorList>
    </citation>
    <scope>NUCLEOTIDE SEQUENCE [LARGE SCALE GENOMIC DNA]</scope>
</reference>
<dbReference type="InterPro" id="IPR016185">
    <property type="entry name" value="PreATP-grasp_dom_sf"/>
</dbReference>
<dbReference type="Proteomes" id="UP000179106">
    <property type="component" value="Unassembled WGS sequence"/>
</dbReference>
<dbReference type="InterPro" id="IPR054350">
    <property type="entry name" value="PurT/PurK_preATP-grasp"/>
</dbReference>
<proteinExistence type="predicted"/>
<keyword evidence="1" id="KW-0436">Ligase</keyword>
<dbReference type="GO" id="GO:0016874">
    <property type="term" value="F:ligase activity"/>
    <property type="evidence" value="ECO:0007669"/>
    <property type="project" value="UniProtKB-KW"/>
</dbReference>
<evidence type="ECO:0000313" key="7">
    <source>
        <dbReference type="Proteomes" id="UP000179106"/>
    </source>
</evidence>
<dbReference type="Pfam" id="PF22660">
    <property type="entry name" value="RS_preATP-grasp-like"/>
    <property type="match status" value="1"/>
</dbReference>
<keyword evidence="3 4" id="KW-0067">ATP-binding</keyword>
<dbReference type="InterPro" id="IPR040570">
    <property type="entry name" value="LAL_C2"/>
</dbReference>
<dbReference type="SUPFAM" id="SSF52440">
    <property type="entry name" value="PreATP-grasp domain"/>
    <property type="match status" value="1"/>
</dbReference>
<accession>A0A1G2GSI6</accession>
<dbReference type="InterPro" id="IPR011761">
    <property type="entry name" value="ATP-grasp"/>
</dbReference>
<protein>
    <recommendedName>
        <fullName evidence="5">ATP-grasp domain-containing protein</fullName>
    </recommendedName>
</protein>
<dbReference type="GO" id="GO:0005524">
    <property type="term" value="F:ATP binding"/>
    <property type="evidence" value="ECO:0007669"/>
    <property type="project" value="UniProtKB-UniRule"/>
</dbReference>
<sequence length="413" mass="45318">MNKSKKNILWIIGGGQLQVPLIVEARKLKLNILVTDKDPNCVCKPLSDHFYPVDIFDISKNVELLLTLQAQGFEFRGVIAAGIDANVTAAVVAKTAGLPGVNPKAAYITHNKALFREFLAKNKLPSPKWEEVATLSQAKKAIKKISAPFIIKNIDSSASRGTRKFFTKPADGELELALEEAKKASTTNTALVEELLSGPEQTVETLFDANGKFRPCFITDRKFDVKSEWATELEVEHPTTLSIATQKKLYELVGRTAKLLGITTGAAKADTMVTKNGPVIIEMTTRLSGGFDCQYLVPIATGKNILRAAILTSLGKKFPASLLQDRKHRVAVLDSLWPKPGGRIVAIEGVEEAKRMPGFELFSMRYKLGDIVKPYVDNAKRACFVIASGKDRKEAKENLKRILAVVSIKTKQA</sequence>
<dbReference type="InterPro" id="IPR052032">
    <property type="entry name" value="ATP-dep_AA_Ligase"/>
</dbReference>
<organism evidence="6 7">
    <name type="scientific">Candidatus Ryanbacteria bacterium RIFCSPLOWO2_01_FULL_48_26</name>
    <dbReference type="NCBI Taxonomy" id="1802126"/>
    <lineage>
        <taxon>Bacteria</taxon>
        <taxon>Candidatus Ryaniibacteriota</taxon>
    </lineage>
</organism>
<gene>
    <name evidence="6" type="ORF">A3B25_02500</name>
</gene>
<feature type="domain" description="ATP-grasp" evidence="5">
    <location>
        <begin position="116"/>
        <end position="314"/>
    </location>
</feature>
<dbReference type="AlphaFoldDB" id="A0A1G2GSI6"/>
<evidence type="ECO:0000256" key="1">
    <source>
        <dbReference type="ARBA" id="ARBA00022598"/>
    </source>
</evidence>
<evidence type="ECO:0000256" key="4">
    <source>
        <dbReference type="PROSITE-ProRule" id="PRU00409"/>
    </source>
</evidence>
<dbReference type="STRING" id="1802126.A3B25_02500"/>
<dbReference type="Gene3D" id="3.30.470.20">
    <property type="entry name" value="ATP-grasp fold, B domain"/>
    <property type="match status" value="1"/>
</dbReference>